<dbReference type="GO" id="GO:0046464">
    <property type="term" value="P:acylglycerol catabolic process"/>
    <property type="evidence" value="ECO:0007669"/>
    <property type="project" value="TreeGrafter"/>
</dbReference>
<dbReference type="EMBL" id="PDND01000070">
    <property type="protein sequence ID" value="PGH33190.1"/>
    <property type="molecule type" value="Genomic_DNA"/>
</dbReference>
<dbReference type="VEuPathDB" id="FungiDB:EMCG_08043"/>
<evidence type="ECO:0000259" key="1">
    <source>
        <dbReference type="Pfam" id="PF00561"/>
    </source>
</evidence>
<reference evidence="2 3" key="1">
    <citation type="submission" date="2017-10" db="EMBL/GenBank/DDBJ databases">
        <title>Comparative genomics in systemic dimorphic fungi from Ajellomycetaceae.</title>
        <authorList>
            <person name="Munoz J.F."/>
            <person name="Mcewen J.G."/>
            <person name="Clay O.K."/>
            <person name="Cuomo C.A."/>
        </authorList>
    </citation>
    <scope>NUCLEOTIDE SEQUENCE [LARGE SCALE GENOMIC DNA]</scope>
    <source>
        <strain evidence="2 3">UAMH4076</strain>
    </source>
</reference>
<dbReference type="InterPro" id="IPR000073">
    <property type="entry name" value="AB_hydrolase_1"/>
</dbReference>
<gene>
    <name evidence="2" type="ORF">GX50_04033</name>
</gene>
<dbReference type="Pfam" id="PF00561">
    <property type="entry name" value="Abhydrolase_1"/>
    <property type="match status" value="1"/>
</dbReference>
<comment type="caution">
    <text evidence="2">The sequence shown here is derived from an EMBL/GenBank/DDBJ whole genome shotgun (WGS) entry which is preliminary data.</text>
</comment>
<organism evidence="2 3">
    <name type="scientific">[Emmonsia] crescens</name>
    <dbReference type="NCBI Taxonomy" id="73230"/>
    <lineage>
        <taxon>Eukaryota</taxon>
        <taxon>Fungi</taxon>
        <taxon>Dikarya</taxon>
        <taxon>Ascomycota</taxon>
        <taxon>Pezizomycotina</taxon>
        <taxon>Eurotiomycetes</taxon>
        <taxon>Eurotiomycetidae</taxon>
        <taxon>Onygenales</taxon>
        <taxon>Ajellomycetaceae</taxon>
        <taxon>Emergomyces</taxon>
    </lineage>
</organism>
<dbReference type="STRING" id="73230.A0A2B7ZIN8"/>
<dbReference type="PANTHER" id="PTHR43798">
    <property type="entry name" value="MONOACYLGLYCEROL LIPASE"/>
    <property type="match status" value="1"/>
</dbReference>
<evidence type="ECO:0000313" key="2">
    <source>
        <dbReference type="EMBL" id="PGH33190.1"/>
    </source>
</evidence>
<accession>A0A2B7ZIN8</accession>
<dbReference type="GO" id="GO:0016020">
    <property type="term" value="C:membrane"/>
    <property type="evidence" value="ECO:0007669"/>
    <property type="project" value="TreeGrafter"/>
</dbReference>
<name>A0A2B7ZIN8_9EURO</name>
<dbReference type="PANTHER" id="PTHR43798:SF26">
    <property type="entry name" value="HYDROLASE, PUTATIVE (AFU_ORTHOLOGUE AFUA_2G16900)-RELATED"/>
    <property type="match status" value="1"/>
</dbReference>
<protein>
    <recommendedName>
        <fullName evidence="1">AB hydrolase-1 domain-containing protein</fullName>
    </recommendedName>
</protein>
<evidence type="ECO:0000313" key="3">
    <source>
        <dbReference type="Proteomes" id="UP000226031"/>
    </source>
</evidence>
<dbReference type="InterPro" id="IPR029058">
    <property type="entry name" value="AB_hydrolase_fold"/>
</dbReference>
<feature type="domain" description="AB hydrolase-1" evidence="1">
    <location>
        <begin position="65"/>
        <end position="175"/>
    </location>
</feature>
<dbReference type="AlphaFoldDB" id="A0A2B7ZIN8"/>
<dbReference type="Gene3D" id="3.40.50.1820">
    <property type="entry name" value="alpha/beta hydrolase"/>
    <property type="match status" value="1"/>
</dbReference>
<dbReference type="InterPro" id="IPR000639">
    <property type="entry name" value="Epox_hydrolase-like"/>
</dbReference>
<dbReference type="PRINTS" id="PR00412">
    <property type="entry name" value="EPOXHYDRLASE"/>
</dbReference>
<dbReference type="VEuPathDB" id="FungiDB:EMCG_08044"/>
<proteinExistence type="predicted"/>
<dbReference type="SUPFAM" id="SSF53474">
    <property type="entry name" value="alpha/beta-Hydrolases"/>
    <property type="match status" value="1"/>
</dbReference>
<sequence length="397" mass="44538">MGSGETVLKRTWWSRWRRRGGVNLQRYLFDVYEHGLEIEREMQREEECNQLRRFSAPVDECKTHPPLLLLHGFPDGPLLWRPLLPYLLALPHRLIIPSLLGYHPTSTPSDPTAYNSKSMSDDLTELLTAESASTVIAIGHDWGCFMASRVYLWHPQRVVGLGLLNVAYMPPDLTTPFNLDQSNAIMEKMIGYPSWAYTEFFTAEDGAAVMEGNVARVWEAMHADRPQPEWMREISCAKGALRDFLMRGGDGDGDGKGAGNIELREYANDGSVYKEDFFRRMTDKEAAGIGPALCWYRAMTDNVYFETEKMLVKEALVLKVPTLFVACPGDAVCRPELIEGPKQAGLVPDLTVVEVNGCGHWGIIYEKAEETAGVIGRFLKERFGSKSPNGRPSSVLC</sequence>
<keyword evidence="3" id="KW-1185">Reference proteome</keyword>
<dbReference type="InterPro" id="IPR050266">
    <property type="entry name" value="AB_hydrolase_sf"/>
</dbReference>
<dbReference type="GO" id="GO:0047372">
    <property type="term" value="F:monoacylglycerol lipase activity"/>
    <property type="evidence" value="ECO:0007669"/>
    <property type="project" value="TreeGrafter"/>
</dbReference>
<dbReference type="Proteomes" id="UP000226031">
    <property type="component" value="Unassembled WGS sequence"/>
</dbReference>